<dbReference type="EMBL" id="LASV01000435">
    <property type="protein sequence ID" value="KKA18626.1"/>
    <property type="molecule type" value="Genomic_DNA"/>
</dbReference>
<dbReference type="GeneID" id="25319700"/>
<sequence length="98" mass="11250">MPWKPRHCAELGGKAWKRDERGSVQCTCACTVYTPKIEKDLWGSSPVIPYNDINARFNLDKKLTNKHIYISQLASWLAARDEDLSVQKITALTRTFPR</sequence>
<dbReference type="RefSeq" id="XP_013325238.1">
    <property type="nucleotide sequence ID" value="XM_013469784.1"/>
</dbReference>
<evidence type="ECO:0000313" key="2">
    <source>
        <dbReference type="Proteomes" id="UP000053958"/>
    </source>
</evidence>
<protein>
    <submittedName>
        <fullName evidence="1">Uncharacterized protein</fullName>
    </submittedName>
</protein>
<accession>A0A0F4YLB1</accession>
<keyword evidence="2" id="KW-1185">Reference proteome</keyword>
<dbReference type="Proteomes" id="UP000053958">
    <property type="component" value="Unassembled WGS sequence"/>
</dbReference>
<dbReference type="AlphaFoldDB" id="A0A0F4YLB1"/>
<evidence type="ECO:0000313" key="1">
    <source>
        <dbReference type="EMBL" id="KKA18626.1"/>
    </source>
</evidence>
<comment type="caution">
    <text evidence="1">The sequence shown here is derived from an EMBL/GenBank/DDBJ whole genome shotgun (WGS) entry which is preliminary data.</text>
</comment>
<reference evidence="1 2" key="1">
    <citation type="submission" date="2015-04" db="EMBL/GenBank/DDBJ databases">
        <authorList>
            <person name="Heijne W.H."/>
            <person name="Fedorova N.D."/>
            <person name="Nierman W.C."/>
            <person name="Vollebregt A.W."/>
            <person name="Zhao Z."/>
            <person name="Wu L."/>
            <person name="Kumar M."/>
            <person name="Stam H."/>
            <person name="van den Berg M.A."/>
            <person name="Pel H.J."/>
        </authorList>
    </citation>
    <scope>NUCLEOTIDE SEQUENCE [LARGE SCALE GENOMIC DNA]</scope>
    <source>
        <strain evidence="1 2">CBS 393.64</strain>
    </source>
</reference>
<gene>
    <name evidence="1" type="ORF">T310_7427</name>
</gene>
<name>A0A0F4YLB1_RASE3</name>
<organism evidence="1 2">
    <name type="scientific">Rasamsonia emersonii (strain ATCC 16479 / CBS 393.64 / IMI 116815)</name>
    <dbReference type="NCBI Taxonomy" id="1408163"/>
    <lineage>
        <taxon>Eukaryota</taxon>
        <taxon>Fungi</taxon>
        <taxon>Dikarya</taxon>
        <taxon>Ascomycota</taxon>
        <taxon>Pezizomycotina</taxon>
        <taxon>Eurotiomycetes</taxon>
        <taxon>Eurotiomycetidae</taxon>
        <taxon>Eurotiales</taxon>
        <taxon>Trichocomaceae</taxon>
        <taxon>Rasamsonia</taxon>
    </lineage>
</organism>
<proteinExistence type="predicted"/>